<accession>A0A1I5XXW2</accession>
<name>A0A1I5XXW2_HYMAR</name>
<reference evidence="2" key="1">
    <citation type="submission" date="2016-10" db="EMBL/GenBank/DDBJ databases">
        <authorList>
            <person name="Varghese N."/>
            <person name="Submissions S."/>
        </authorList>
    </citation>
    <scope>NUCLEOTIDE SEQUENCE [LARGE SCALE GENOMIC DNA]</scope>
    <source>
        <strain evidence="2">OR362-8,ATCC BAA-1266,JCM 13504</strain>
    </source>
</reference>
<evidence type="ECO:0000313" key="2">
    <source>
        <dbReference type="Proteomes" id="UP000199029"/>
    </source>
</evidence>
<dbReference type="AlphaFoldDB" id="A0A1I5XXW2"/>
<dbReference type="RefSeq" id="WP_092672101.1">
    <property type="nucleotide sequence ID" value="NZ_FOXS01000002.1"/>
</dbReference>
<dbReference type="STRING" id="1227077.SAMN04515668_2098"/>
<sequence length="140" mass="15896">MNPAHAMPLLQLALRPDLGVLVGRWGFQPDPMLLPAAYEQLTEIALRDNCRFWMQDIRRRTLNDPAITTWLLAEYFPNMAARLQGRLFVAYLVGPDLHHHISTGPDFAPIESYHDKPFVVGFFGDEGKAIAWLQAQQAAR</sequence>
<gene>
    <name evidence="1" type="ORF">SAMN04515668_2098</name>
</gene>
<proteinExistence type="predicted"/>
<keyword evidence="2" id="KW-1185">Reference proteome</keyword>
<evidence type="ECO:0000313" key="1">
    <source>
        <dbReference type="EMBL" id="SFQ36567.1"/>
    </source>
</evidence>
<dbReference type="EMBL" id="FOXS01000002">
    <property type="protein sequence ID" value="SFQ36567.1"/>
    <property type="molecule type" value="Genomic_DNA"/>
</dbReference>
<protein>
    <recommendedName>
        <fullName evidence="3">SpoIIAA-like</fullName>
    </recommendedName>
</protein>
<dbReference type="OrthoDB" id="884362at2"/>
<organism evidence="1 2">
    <name type="scientific">Hymenobacter arizonensis</name>
    <name type="common">Siccationidurans arizonensis</name>
    <dbReference type="NCBI Taxonomy" id="1227077"/>
    <lineage>
        <taxon>Bacteria</taxon>
        <taxon>Pseudomonadati</taxon>
        <taxon>Bacteroidota</taxon>
        <taxon>Cytophagia</taxon>
        <taxon>Cytophagales</taxon>
        <taxon>Hymenobacteraceae</taxon>
        <taxon>Hymenobacter</taxon>
    </lineage>
</organism>
<evidence type="ECO:0008006" key="3">
    <source>
        <dbReference type="Google" id="ProtNLM"/>
    </source>
</evidence>
<dbReference type="Proteomes" id="UP000199029">
    <property type="component" value="Unassembled WGS sequence"/>
</dbReference>